<dbReference type="PROSITE" id="PS50110">
    <property type="entry name" value="RESPONSE_REGULATORY"/>
    <property type="match status" value="1"/>
</dbReference>
<dbReference type="InterPro" id="IPR002197">
    <property type="entry name" value="HTH_Fis"/>
</dbReference>
<dbReference type="EMBL" id="CP059735">
    <property type="protein sequence ID" value="WDD99347.1"/>
    <property type="molecule type" value="Genomic_DNA"/>
</dbReference>
<evidence type="ECO:0000256" key="4">
    <source>
        <dbReference type="ARBA" id="ARBA00023125"/>
    </source>
</evidence>
<dbReference type="FunFam" id="3.40.50.300:FF:000006">
    <property type="entry name" value="DNA-binding transcriptional regulator NtrC"/>
    <property type="match status" value="1"/>
</dbReference>
<dbReference type="InterPro" id="IPR058031">
    <property type="entry name" value="AAA_lid_NorR"/>
</dbReference>
<dbReference type="GO" id="GO:0043565">
    <property type="term" value="F:sequence-specific DNA binding"/>
    <property type="evidence" value="ECO:0007669"/>
    <property type="project" value="InterPro"/>
</dbReference>
<dbReference type="InterPro" id="IPR001789">
    <property type="entry name" value="Sig_transdc_resp-reg_receiver"/>
</dbReference>
<dbReference type="GO" id="GO:0005524">
    <property type="term" value="F:ATP binding"/>
    <property type="evidence" value="ECO:0007669"/>
    <property type="project" value="UniProtKB-KW"/>
</dbReference>
<organism evidence="9 10">
    <name type="scientific">Thalassomonas actiniarum</name>
    <dbReference type="NCBI Taxonomy" id="485447"/>
    <lineage>
        <taxon>Bacteria</taxon>
        <taxon>Pseudomonadati</taxon>
        <taxon>Pseudomonadota</taxon>
        <taxon>Gammaproteobacteria</taxon>
        <taxon>Alteromonadales</taxon>
        <taxon>Colwelliaceae</taxon>
        <taxon>Thalassomonas</taxon>
    </lineage>
</organism>
<dbReference type="Pfam" id="PF25601">
    <property type="entry name" value="AAA_lid_14"/>
    <property type="match status" value="1"/>
</dbReference>
<evidence type="ECO:0000256" key="1">
    <source>
        <dbReference type="ARBA" id="ARBA00022741"/>
    </source>
</evidence>
<dbReference type="InterPro" id="IPR009057">
    <property type="entry name" value="Homeodomain-like_sf"/>
</dbReference>
<reference evidence="9 10" key="1">
    <citation type="journal article" date="2015" name="Genome Announc.">
        <title>Draft Genome Sequences of Marine Isolates of Thalassomonas viridans and Thalassomonas actiniarum.</title>
        <authorList>
            <person name="Olonade I."/>
            <person name="van Zyl L.J."/>
            <person name="Trindade M."/>
        </authorList>
    </citation>
    <scope>NUCLEOTIDE SEQUENCE [LARGE SCALE GENOMIC DNA]</scope>
    <source>
        <strain evidence="9 10">A5K-106</strain>
    </source>
</reference>
<dbReference type="PROSITE" id="PS00675">
    <property type="entry name" value="SIGMA54_INTERACT_1"/>
    <property type="match status" value="1"/>
</dbReference>
<dbReference type="SMART" id="SM00448">
    <property type="entry name" value="REC"/>
    <property type="match status" value="1"/>
</dbReference>
<keyword evidence="1" id="KW-0547">Nucleotide-binding</keyword>
<dbReference type="SUPFAM" id="SSF46689">
    <property type="entry name" value="Homeodomain-like"/>
    <property type="match status" value="1"/>
</dbReference>
<evidence type="ECO:0000256" key="5">
    <source>
        <dbReference type="ARBA" id="ARBA00023163"/>
    </source>
</evidence>
<dbReference type="PROSITE" id="PS00676">
    <property type="entry name" value="SIGMA54_INTERACT_2"/>
    <property type="match status" value="1"/>
</dbReference>
<dbReference type="AlphaFoldDB" id="A0AAE9YTR4"/>
<dbReference type="SUPFAM" id="SSF52540">
    <property type="entry name" value="P-loop containing nucleoside triphosphate hydrolases"/>
    <property type="match status" value="1"/>
</dbReference>
<dbReference type="InterPro" id="IPR011006">
    <property type="entry name" value="CheY-like_superfamily"/>
</dbReference>
<dbReference type="GO" id="GO:0006355">
    <property type="term" value="P:regulation of DNA-templated transcription"/>
    <property type="evidence" value="ECO:0007669"/>
    <property type="project" value="InterPro"/>
</dbReference>
<dbReference type="Pfam" id="PF00158">
    <property type="entry name" value="Sigma54_activat"/>
    <property type="match status" value="1"/>
</dbReference>
<keyword evidence="3" id="KW-0805">Transcription regulation</keyword>
<dbReference type="Pfam" id="PF00072">
    <property type="entry name" value="Response_reg"/>
    <property type="match status" value="1"/>
</dbReference>
<accession>A0AAE9YTR4</accession>
<dbReference type="SUPFAM" id="SSF52172">
    <property type="entry name" value="CheY-like"/>
    <property type="match status" value="1"/>
</dbReference>
<dbReference type="PANTHER" id="PTHR32071">
    <property type="entry name" value="TRANSCRIPTIONAL REGULATORY PROTEIN"/>
    <property type="match status" value="1"/>
</dbReference>
<dbReference type="InterPro" id="IPR025944">
    <property type="entry name" value="Sigma_54_int_dom_CS"/>
</dbReference>
<keyword evidence="2" id="KW-0067">ATP-binding</keyword>
<dbReference type="RefSeq" id="WP_044833700.1">
    <property type="nucleotide sequence ID" value="NZ_CP059735.1"/>
</dbReference>
<dbReference type="Gene3D" id="1.10.10.60">
    <property type="entry name" value="Homeodomain-like"/>
    <property type="match status" value="1"/>
</dbReference>
<evidence type="ECO:0000313" key="9">
    <source>
        <dbReference type="EMBL" id="WDD99347.1"/>
    </source>
</evidence>
<keyword evidence="5" id="KW-0804">Transcription</keyword>
<sequence length="437" mass="47832">MANNSLLIVETPSTTCVDSEYLARQQYDIHRCQSASSAFTTASTVSPAVVLVSAFLPDMQLTDFVRVFSRTHKSTVILVMVESQQCQLAADAIGVGASDYLLKPFTDQQLVSAIDQAISLHNPVADLVVSSAASRQVIQLALRAAQTDATVLISGESGTGKERLAQYLHDNSPRSSGPFIAFNCAAIPETMIESMLFGHSKGAYTGAVSSQAGKFELANGGTLMLDEISEMPLPLQAKLLRVLQEREVERLGSNQKVKLDIRIIAATNKNLSQQVAQGLFREDLYYRLDVLPLSWPALRERRDDIIPLTEYFIGKYAPSPGYSICKSAKLALQSHHWPGNVRELENVIQRALIMARGMELQVADLMLPAAIPTQTAPQVEHSAQGLESSKKHAEYQYVLETLKQFSGHKTKTAAALGVTPRALRYKMAAMREQGIEV</sequence>
<dbReference type="Gene3D" id="3.40.50.2300">
    <property type="match status" value="1"/>
</dbReference>
<evidence type="ECO:0000256" key="2">
    <source>
        <dbReference type="ARBA" id="ARBA00022840"/>
    </source>
</evidence>
<dbReference type="Pfam" id="PF02954">
    <property type="entry name" value="HTH_8"/>
    <property type="match status" value="1"/>
</dbReference>
<dbReference type="SMART" id="SM00382">
    <property type="entry name" value="AAA"/>
    <property type="match status" value="1"/>
</dbReference>
<dbReference type="KEGG" id="tact:SG35_001255"/>
<dbReference type="InterPro" id="IPR027417">
    <property type="entry name" value="P-loop_NTPase"/>
</dbReference>
<dbReference type="InterPro" id="IPR025662">
    <property type="entry name" value="Sigma_54_int_dom_ATP-bd_1"/>
</dbReference>
<dbReference type="PROSITE" id="PS00688">
    <property type="entry name" value="SIGMA54_INTERACT_3"/>
    <property type="match status" value="1"/>
</dbReference>
<keyword evidence="4" id="KW-0238">DNA-binding</keyword>
<dbReference type="CDD" id="cd00009">
    <property type="entry name" value="AAA"/>
    <property type="match status" value="1"/>
</dbReference>
<evidence type="ECO:0000259" key="8">
    <source>
        <dbReference type="PROSITE" id="PS50110"/>
    </source>
</evidence>
<dbReference type="InterPro" id="IPR003593">
    <property type="entry name" value="AAA+_ATPase"/>
</dbReference>
<dbReference type="Proteomes" id="UP000032568">
    <property type="component" value="Chromosome"/>
</dbReference>
<keyword evidence="10" id="KW-1185">Reference proteome</keyword>
<protein>
    <submittedName>
        <fullName evidence="9">Sigma-54-dependent Fis family transcriptional regulator</fullName>
    </submittedName>
</protein>
<evidence type="ECO:0000256" key="3">
    <source>
        <dbReference type="ARBA" id="ARBA00023015"/>
    </source>
</evidence>
<comment type="caution">
    <text evidence="6">Lacks conserved residue(s) required for the propagation of feature annotation.</text>
</comment>
<feature type="domain" description="Response regulatory" evidence="8">
    <location>
        <begin position="4"/>
        <end position="118"/>
    </location>
</feature>
<dbReference type="GO" id="GO:0000160">
    <property type="term" value="P:phosphorelay signal transduction system"/>
    <property type="evidence" value="ECO:0007669"/>
    <property type="project" value="InterPro"/>
</dbReference>
<name>A0AAE9YTR4_9GAMM</name>
<reference evidence="9 10" key="2">
    <citation type="journal article" date="2022" name="Mar. Drugs">
        <title>Bioassay-Guided Fractionation Leads to the Detection of Cholic Acid Generated by the Rare Thalassomonas sp.</title>
        <authorList>
            <person name="Pheiffer F."/>
            <person name="Schneider Y.K."/>
            <person name="Hansen E.H."/>
            <person name="Andersen J.H."/>
            <person name="Isaksson J."/>
            <person name="Busche T."/>
            <person name="R C."/>
            <person name="Kalinowski J."/>
            <person name="Zyl L.V."/>
            <person name="Trindade M."/>
        </authorList>
    </citation>
    <scope>NUCLEOTIDE SEQUENCE [LARGE SCALE GENOMIC DNA]</scope>
    <source>
        <strain evidence="9 10">A5K-106</strain>
    </source>
</reference>
<feature type="domain" description="Sigma-54 factor interaction" evidence="7">
    <location>
        <begin position="127"/>
        <end position="353"/>
    </location>
</feature>
<dbReference type="PROSITE" id="PS50045">
    <property type="entry name" value="SIGMA54_INTERACT_4"/>
    <property type="match status" value="1"/>
</dbReference>
<evidence type="ECO:0000313" key="10">
    <source>
        <dbReference type="Proteomes" id="UP000032568"/>
    </source>
</evidence>
<dbReference type="Gene3D" id="3.40.50.300">
    <property type="entry name" value="P-loop containing nucleotide triphosphate hydrolases"/>
    <property type="match status" value="1"/>
</dbReference>
<dbReference type="InterPro" id="IPR025943">
    <property type="entry name" value="Sigma_54_int_dom_ATP-bd_2"/>
</dbReference>
<dbReference type="PANTHER" id="PTHR32071:SF21">
    <property type="entry name" value="TRANSCRIPTIONAL REGULATORY PROTEIN FLGR"/>
    <property type="match status" value="1"/>
</dbReference>
<dbReference type="InterPro" id="IPR002078">
    <property type="entry name" value="Sigma_54_int"/>
</dbReference>
<proteinExistence type="predicted"/>
<evidence type="ECO:0000259" key="7">
    <source>
        <dbReference type="PROSITE" id="PS50045"/>
    </source>
</evidence>
<evidence type="ECO:0000256" key="6">
    <source>
        <dbReference type="PROSITE-ProRule" id="PRU00169"/>
    </source>
</evidence>
<gene>
    <name evidence="9" type="ORF">SG35_001255</name>
</gene>
<dbReference type="Gene3D" id="1.10.8.60">
    <property type="match status" value="1"/>
</dbReference>